<evidence type="ECO:0000256" key="3">
    <source>
        <dbReference type="ARBA" id="ARBA00022989"/>
    </source>
</evidence>
<evidence type="ECO:0000313" key="7">
    <source>
        <dbReference type="EMBL" id="OSQ53281.1"/>
    </source>
</evidence>
<dbReference type="STRING" id="1123756.MGEO_01615"/>
<evidence type="ECO:0000256" key="5">
    <source>
        <dbReference type="SAM" id="SignalP"/>
    </source>
</evidence>
<comment type="caution">
    <text evidence="7">The sequence shown here is derived from an EMBL/GenBank/DDBJ whole genome shotgun (WGS) entry which is preliminary data.</text>
</comment>
<dbReference type="InterPro" id="IPR007452">
    <property type="entry name" value="TamB_C"/>
</dbReference>
<keyword evidence="4" id="KW-0472">Membrane</keyword>
<dbReference type="RefSeq" id="WP_085634944.1">
    <property type="nucleotide sequence ID" value="NZ_JFKC01000001.1"/>
</dbReference>
<dbReference type="PANTHER" id="PTHR36985">
    <property type="entry name" value="TRANSLOCATION AND ASSEMBLY MODULE SUBUNIT TAMB"/>
    <property type="match status" value="1"/>
</dbReference>
<evidence type="ECO:0000313" key="8">
    <source>
        <dbReference type="Proteomes" id="UP000193926"/>
    </source>
</evidence>
<dbReference type="GO" id="GO:0097347">
    <property type="term" value="C:TAM protein secretion complex"/>
    <property type="evidence" value="ECO:0007669"/>
    <property type="project" value="TreeGrafter"/>
</dbReference>
<reference evidence="7 8" key="1">
    <citation type="submission" date="2014-03" db="EMBL/GenBank/DDBJ databases">
        <title>The draft genome sequence of Marivita geojedonensis KCTC 23882.</title>
        <authorList>
            <person name="Lai Q."/>
            <person name="Shao Z."/>
        </authorList>
    </citation>
    <scope>NUCLEOTIDE SEQUENCE [LARGE SCALE GENOMIC DNA]</scope>
    <source>
        <strain evidence="7 8">DPG-138</strain>
    </source>
</reference>
<accession>A0A1X4NQW1</accession>
<dbReference type="PANTHER" id="PTHR36985:SF1">
    <property type="entry name" value="TRANSLOCATION AND ASSEMBLY MODULE SUBUNIT TAMB"/>
    <property type="match status" value="1"/>
</dbReference>
<protein>
    <recommendedName>
        <fullName evidence="6">Translocation and assembly module TamB C-terminal domain-containing protein</fullName>
    </recommendedName>
</protein>
<feature type="chain" id="PRO_5012801260" description="Translocation and assembly module TamB C-terminal domain-containing protein" evidence="5">
    <location>
        <begin position="20"/>
        <end position="1359"/>
    </location>
</feature>
<dbReference type="GO" id="GO:0009306">
    <property type="term" value="P:protein secretion"/>
    <property type="evidence" value="ECO:0007669"/>
    <property type="project" value="InterPro"/>
</dbReference>
<evidence type="ECO:0000259" key="6">
    <source>
        <dbReference type="Pfam" id="PF04357"/>
    </source>
</evidence>
<keyword evidence="2" id="KW-0812">Transmembrane</keyword>
<keyword evidence="3" id="KW-1133">Transmembrane helix</keyword>
<proteinExistence type="predicted"/>
<name>A0A1X4NQW1_9RHOB</name>
<organism evidence="7 8">
    <name type="scientific">Marivita geojedonensis</name>
    <dbReference type="NCBI Taxonomy" id="1123756"/>
    <lineage>
        <taxon>Bacteria</taxon>
        <taxon>Pseudomonadati</taxon>
        <taxon>Pseudomonadota</taxon>
        <taxon>Alphaproteobacteria</taxon>
        <taxon>Rhodobacterales</taxon>
        <taxon>Roseobacteraceae</taxon>
        <taxon>Marivita</taxon>
    </lineage>
</organism>
<dbReference type="GO" id="GO:0005886">
    <property type="term" value="C:plasma membrane"/>
    <property type="evidence" value="ECO:0007669"/>
    <property type="project" value="InterPro"/>
</dbReference>
<keyword evidence="5" id="KW-0732">Signal</keyword>
<dbReference type="Pfam" id="PF04357">
    <property type="entry name" value="TamB"/>
    <property type="match status" value="1"/>
</dbReference>
<feature type="domain" description="Translocation and assembly module TamB C-terminal" evidence="6">
    <location>
        <begin position="1008"/>
        <end position="1359"/>
    </location>
</feature>
<gene>
    <name evidence="7" type="ORF">MGEO_01615</name>
</gene>
<comment type="subcellular location">
    <subcellularLocation>
        <location evidence="1">Membrane</location>
        <topology evidence="1">Single-pass membrane protein</topology>
    </subcellularLocation>
</comment>
<sequence length="1359" mass="141857">MRFIATLLLLLWLPFAGMAQESDEDPGYLAGLLQDALSGAGREVRIRGFQGALSSEATIASLSIIDDQGEWFRAENIVLDWRRAALLRGIVDVTSFTAETVVVSRPPDAGEDLPSAEAKPFKIPELPVEVKIERFEVTSLQLGAPLLGEEAEFTINGAADLADGGADLQLNLERTDGKQSEIALTAGYDPSSRQLVVDLNAEEAAGGLAATLLKIPGAPSVSLTVQGEGLVDDFVAEIALATNGQPRITGTVEILAPAETGGWDARVDITGDPTPLVTEEIREFFGSSIGLRARVVRDAAGRTELPEFDLRANTLQMTGSAMVSEAGWLEALDAEGRIVNPNGGPVALPFDGGTTRVQSVTFDAALDGVLRFDARMQEFESPEATIHDLTITGRGEIDQKSFAADGRFGLDIGFEANDIAMTDVRLAEAVGSELKGAARVDYQSGQPVRMTGLEVNGANYGLDGTATWTFAEVMPLTLDLKLVAENIVRFSTLAGRDLAGRVEVNVDGKVGPLSGMADVTVDGTTLDLSIGENAVDRVLAGVGSVRLDVRRDETGTTIRTARAVTPAANLEAAGKITSEATSLRLDGMISNLDRVYPGETSGSARINGVATLTGTLLRNLELTADLSNQTRPVRLPFAGGMELANGTVRIAATGGENGRWDTDIDVRELRSPQISAANLEIIGNGELRQTDTGGFVSAAGDLRVDGANLRLADARLAQAIGPNPVLTTNFDWQQDGERLALQSIRLETGAIDATGSAMATSLLSDPDAQFALSLVADSLSPLAGLVGQPLRGRASIDVSGTYSDGGTFDVSASGQGTGLGIGNSTVDPLLAGLTRFEFSANGTGTELGELSAQVQNPEISARVSGPLSNLDIAARLANVGLIAPDFQGALVVDGTVQQRSDGFGVDIDLDGPGGTTLAVDGSVATGGTANLTINGSAPLGLANVFIAPRRVNGRAELDLRMSGPLALSSLSGRITPVGAELSAPTLGIILAPINGQILMDNGATQIALSAQGNNGGSVDVNGRLGLTSLDANITATLNRFGIRDVDLYDSSVDGTVSISGPIGRNLLVSGDLRLNETEIQVPSSGISALGDLPPIHHLGATRPVMRTLERAGIEDTTNTQVQASRGPSTTRLDLSLSAPSQVFVRGRGLDAELGGSLRLTGPTSDIIPQGGFELVRGRLDILNQRFTLDEGRIQMSGSFDPVLRFVAETEANGITVMIILEGPASSPEITFSSSPELPEDEVLAQLLFGRNLSNLSALQALELANAVATLAGRGGIGILSRLRDGFGLDDLDVTQTEDGGTAVRAGKYISDNIYTDVVVESGGRTEINLNLDVTSDITARGSVDNTGNSSLGVFFERDY</sequence>
<keyword evidence="8" id="KW-1185">Reference proteome</keyword>
<dbReference type="OrthoDB" id="7784409at2"/>
<evidence type="ECO:0000256" key="2">
    <source>
        <dbReference type="ARBA" id="ARBA00022692"/>
    </source>
</evidence>
<dbReference type="EMBL" id="JFKC01000001">
    <property type="protein sequence ID" value="OSQ53281.1"/>
    <property type="molecule type" value="Genomic_DNA"/>
</dbReference>
<feature type="signal peptide" evidence="5">
    <location>
        <begin position="1"/>
        <end position="19"/>
    </location>
</feature>
<dbReference type="Proteomes" id="UP000193926">
    <property type="component" value="Unassembled WGS sequence"/>
</dbReference>
<evidence type="ECO:0000256" key="1">
    <source>
        <dbReference type="ARBA" id="ARBA00004167"/>
    </source>
</evidence>
<evidence type="ECO:0000256" key="4">
    <source>
        <dbReference type="ARBA" id="ARBA00023136"/>
    </source>
</evidence>